<dbReference type="Proteomes" id="UP001211907">
    <property type="component" value="Unassembled WGS sequence"/>
</dbReference>
<keyword evidence="2" id="KW-0812">Transmembrane</keyword>
<organism evidence="3 4">
    <name type="scientific">Physocladia obscura</name>
    <dbReference type="NCBI Taxonomy" id="109957"/>
    <lineage>
        <taxon>Eukaryota</taxon>
        <taxon>Fungi</taxon>
        <taxon>Fungi incertae sedis</taxon>
        <taxon>Chytridiomycota</taxon>
        <taxon>Chytridiomycota incertae sedis</taxon>
        <taxon>Chytridiomycetes</taxon>
        <taxon>Chytridiales</taxon>
        <taxon>Chytriomycetaceae</taxon>
        <taxon>Physocladia</taxon>
    </lineage>
</organism>
<feature type="region of interest" description="Disordered" evidence="1">
    <location>
        <begin position="1"/>
        <end position="51"/>
    </location>
</feature>
<dbReference type="InterPro" id="IPR022185">
    <property type="entry name" value="DUF3712"/>
</dbReference>
<name>A0AAD5T711_9FUNG</name>
<dbReference type="Pfam" id="PF12505">
    <property type="entry name" value="DUF3712"/>
    <property type="match status" value="3"/>
</dbReference>
<keyword evidence="2" id="KW-1133">Transmembrane helix</keyword>
<dbReference type="EMBL" id="JADGJH010000364">
    <property type="protein sequence ID" value="KAJ3130696.1"/>
    <property type="molecule type" value="Genomic_DNA"/>
</dbReference>
<gene>
    <name evidence="3" type="ORF">HK100_007685</name>
</gene>
<accession>A0AAD5T711</accession>
<dbReference type="AlphaFoldDB" id="A0AAD5T711"/>
<evidence type="ECO:0000313" key="3">
    <source>
        <dbReference type="EMBL" id="KAJ3130696.1"/>
    </source>
</evidence>
<evidence type="ECO:0000256" key="2">
    <source>
        <dbReference type="SAM" id="Phobius"/>
    </source>
</evidence>
<evidence type="ECO:0000313" key="4">
    <source>
        <dbReference type="Proteomes" id="UP001211907"/>
    </source>
</evidence>
<dbReference type="GO" id="GO:0000329">
    <property type="term" value="C:fungal-type vacuole membrane"/>
    <property type="evidence" value="ECO:0007669"/>
    <property type="project" value="InterPro"/>
</dbReference>
<dbReference type="PANTHER" id="PTHR35895:SF1">
    <property type="entry name" value="LIPID-BINDING SERUM GLYCOPROTEIN C-TERMINAL DOMAIN-CONTAINING PROTEIN"/>
    <property type="match status" value="1"/>
</dbReference>
<dbReference type="PANTHER" id="PTHR35895">
    <property type="entry name" value="CHROMOSOME 16, WHOLE GENOME SHOTGUN SEQUENCE"/>
    <property type="match status" value="1"/>
</dbReference>
<feature type="compositionally biased region" description="Polar residues" evidence="1">
    <location>
        <begin position="10"/>
        <end position="22"/>
    </location>
</feature>
<proteinExistence type="predicted"/>
<feature type="transmembrane region" description="Helical" evidence="2">
    <location>
        <begin position="71"/>
        <end position="94"/>
    </location>
</feature>
<evidence type="ECO:0000256" key="1">
    <source>
        <dbReference type="SAM" id="MobiDB-lite"/>
    </source>
</evidence>
<sequence length="1081" mass="112412">MEEVVANYAESGNSNSPNSDRIQINDEQRQNEQVDQDEESERGLVNENEENEKPAAKGRRCCFIEWTRKRIIICAIVAAVFIIIFALLLVYVFAPLIAQASINSSVMTLTSTTITSPTNTTFQLQSTGTVTNAGILDATLTFPDNISVYWTARDNNAPDLLLGTLTLQPVSVSGGIPKSGSISLDTAFAVLNQTNMGLFSIDMIHAESFSWLLTGTASATALGLTFKNLNLAKVVTIQGFDGLKNVTVTGFTPSSGPNNSLDISVSTDIINPSNITIEMGTMYFTFKLGNGDGSMDAVNITMHGGSNDLTMTGSVIVPTNSTDVSGQVASLGLTSTNGGVIVLNVKGDHVVSQSGYVGWLNDAFKTLALNVTMNLTEIAQQSISNAKLGLSSTSITVPQETSFYLQSTGEATNAGTMDATLTFPDPVSVYWTERSNGAADLLLGTLSLSPVTVSGTAPKSGPISLATTFNISDVDAMGQFSTFMIEQSGFSWLLVGSATAEAYGLVFPGLSLANVVTLTGFDGLPNPSIGSFDLPGSSSNGIEVATSAIANNPSTITIDMGTLGFTMLCNGSNIGSLSASGVIMSPGTNTLSLNGYMYSTDSGLLSSLMTSFLNGGGPAVAVQGASVMTETGATPSWLNTAFKSLNLQVNLPKISPNPPIVSGLDTHALTLAMISTDATGDSVLVSAPVVTANFKNPYNFNIQVEQVQTSIDFYDQTSGVSFAQINVPLSPGSLDSTGLVVDTAFSGQTLSAISGQESLFAQLLTSVTFDSSTTVGVRGSVASVVLTAASPSSVTISNLPINDEMALSGLDGLTQVTLPSSIVYGGDGNGLKLRVQTIVTNPSTMTLQFNCDVILDVLISGTQIGTTTIQSMVLNPGTNTYTANVVLISTDTNSYNVLMSAISAYMAGASSLLTFRGSSGSVPYQSLQPAMEQLTINSVSFPGQTSLLLVGGTMDVELIIFPLSLSISASMNIYNPLAASISLQQLTATITYSGQTIGTADYTFSSPITIAAGATGATGDIPLKIIINLGAAEVLFNEVFQGSANVDVVSTITNTVGTFPNVLQYSQNNVPITLNVGVKAT</sequence>
<dbReference type="InterPro" id="IPR046368">
    <property type="entry name" value="Tag1"/>
</dbReference>
<feature type="compositionally biased region" description="Basic and acidic residues" evidence="1">
    <location>
        <begin position="23"/>
        <end position="32"/>
    </location>
</feature>
<comment type="caution">
    <text evidence="3">The sequence shown here is derived from an EMBL/GenBank/DDBJ whole genome shotgun (WGS) entry which is preliminary data.</text>
</comment>
<keyword evidence="4" id="KW-1185">Reference proteome</keyword>
<keyword evidence="2" id="KW-0472">Membrane</keyword>
<reference evidence="3" key="1">
    <citation type="submission" date="2020-05" db="EMBL/GenBank/DDBJ databases">
        <title>Phylogenomic resolution of chytrid fungi.</title>
        <authorList>
            <person name="Stajich J.E."/>
            <person name="Amses K."/>
            <person name="Simmons R."/>
            <person name="Seto K."/>
            <person name="Myers J."/>
            <person name="Bonds A."/>
            <person name="Quandt C.A."/>
            <person name="Barry K."/>
            <person name="Liu P."/>
            <person name="Grigoriev I."/>
            <person name="Longcore J.E."/>
            <person name="James T.Y."/>
        </authorList>
    </citation>
    <scope>NUCLEOTIDE SEQUENCE</scope>
    <source>
        <strain evidence="3">JEL0513</strain>
    </source>
</reference>
<protein>
    <submittedName>
        <fullName evidence="3">Uncharacterized protein</fullName>
    </submittedName>
</protein>